<evidence type="ECO:0000313" key="2">
    <source>
        <dbReference type="EMBL" id="SDW74144.1"/>
    </source>
</evidence>
<keyword evidence="3" id="KW-1185">Reference proteome</keyword>
<evidence type="ECO:0000256" key="1">
    <source>
        <dbReference type="SAM" id="MobiDB-lite"/>
    </source>
</evidence>
<proteinExistence type="predicted"/>
<evidence type="ECO:0000313" key="3">
    <source>
        <dbReference type="Proteomes" id="UP000198539"/>
    </source>
</evidence>
<accession>A0A1H2W1M1</accession>
<feature type="region of interest" description="Disordered" evidence="1">
    <location>
        <begin position="1"/>
        <end position="51"/>
    </location>
</feature>
<dbReference type="EMBL" id="FNOM01000003">
    <property type="protein sequence ID" value="SDW74144.1"/>
    <property type="molecule type" value="Genomic_DNA"/>
</dbReference>
<dbReference type="RefSeq" id="WP_176846953.1">
    <property type="nucleotide sequence ID" value="NZ_CP061498.1"/>
</dbReference>
<reference evidence="2 3" key="1">
    <citation type="submission" date="2016-10" db="EMBL/GenBank/DDBJ databases">
        <authorList>
            <person name="de Groot N.N."/>
        </authorList>
    </citation>
    <scope>NUCLEOTIDE SEQUENCE [LARGE SCALE GENOMIC DNA]</scope>
    <source>
        <strain evidence="2 3">CGMCC 1.8894</strain>
    </source>
</reference>
<dbReference type="Proteomes" id="UP000198539">
    <property type="component" value="Unassembled WGS sequence"/>
</dbReference>
<dbReference type="AlphaFoldDB" id="A0A1H2W1M1"/>
<organism evidence="2 3">
    <name type="scientific">Roseicitreum antarcticum</name>
    <dbReference type="NCBI Taxonomy" id="564137"/>
    <lineage>
        <taxon>Bacteria</taxon>
        <taxon>Pseudomonadati</taxon>
        <taxon>Pseudomonadota</taxon>
        <taxon>Alphaproteobacteria</taxon>
        <taxon>Rhodobacterales</taxon>
        <taxon>Paracoccaceae</taxon>
        <taxon>Roseicitreum</taxon>
    </lineage>
</organism>
<name>A0A1H2W1M1_9RHOB</name>
<protein>
    <submittedName>
        <fullName evidence="2">Uncharacterized protein</fullName>
    </submittedName>
</protein>
<dbReference type="STRING" id="564137.SAMN04488238_103233"/>
<gene>
    <name evidence="2" type="ORF">SAMN04488238_103233</name>
</gene>
<sequence>MSKKQTDMKSGSSAATARETRLKAAMKANIARRKAQAAARAKGAADTRADE</sequence>